<protein>
    <submittedName>
        <fullName evidence="2">Type IV secretion protein Rhs</fullName>
    </submittedName>
</protein>
<keyword evidence="3" id="KW-1185">Reference proteome</keyword>
<dbReference type="RefSeq" id="WP_095722691.1">
    <property type="nucleotide sequence ID" value="NZ_NTFS01000180.1"/>
</dbReference>
<feature type="domain" description="Gp5/Type VI secretion system Vgr protein OB-fold" evidence="1">
    <location>
        <begin position="379"/>
        <end position="453"/>
    </location>
</feature>
<dbReference type="Proteomes" id="UP000218238">
    <property type="component" value="Unassembled WGS sequence"/>
</dbReference>
<comment type="caution">
    <text evidence="2">The sequence shown here is derived from an EMBL/GenBank/DDBJ whole genome shotgun (WGS) entry which is preliminary data.</text>
</comment>
<evidence type="ECO:0000259" key="1">
    <source>
        <dbReference type="Pfam" id="PF04717"/>
    </source>
</evidence>
<name>A0A2A2TGS5_9CYAN</name>
<evidence type="ECO:0000313" key="2">
    <source>
        <dbReference type="EMBL" id="PAX53007.1"/>
    </source>
</evidence>
<sequence>MSDLIIPENSLYNVATFKLLSEGKDITDKYAVLSLTVNREVNRIPTAKIVLRDGGAAEETFEASEGDDLIPGKEVEIAIGYDGKDKRMFKGLIVKHAIKVAGNGDSMLILDCKDVATKLSVGRHSRYFTKVKDSDAIAQIIGSYSGISSDVESTKGEHPEIVQYYATDWDFILSRAEINGLIVLAEDGKLKVKAPSTSGSPLVTFTYGINLLEFAAEMDARTQYQAVTAQAWNYTDQTLLEVEATEPTVNKQGNLSGKVLANAIAPQAWELRHSGQVEEAELKAWADAQLLKSRLAKIQGNIKSVGYPDAKLDTLIELKGLSRRFNGLAYVSGVRHEMVGGAWYTYMQLGVSPQWFYQVTDIVERPASGLLPGVNGLQIGVVVQLQDDPNGEDRILVKTPTIDMQSQGIWSRIATLDAGNNRGSFFRPEIGDEVILGFLNDDPRDPIVLGMLHSSTKPAPLKAADENNHKGFFTRSQMKVSFDDDKKIITLETPGGNKIIISDEDKGITLKDQNGNTMTMNDSGITIKSPKDITLEATGKLTLKATQDTSIEGLNVKIKANAQFKAEGSAGAEVSTSAIAVLKGSLVQIN</sequence>
<dbReference type="SUPFAM" id="SSF69279">
    <property type="entry name" value="Phage tail proteins"/>
    <property type="match status" value="1"/>
</dbReference>
<dbReference type="InterPro" id="IPR006533">
    <property type="entry name" value="T6SS_Vgr_RhsGE"/>
</dbReference>
<dbReference type="Pfam" id="PF04717">
    <property type="entry name" value="Phage_base_V"/>
    <property type="match status" value="1"/>
</dbReference>
<gene>
    <name evidence="2" type="ORF">CK510_16235</name>
</gene>
<dbReference type="SUPFAM" id="SSF69255">
    <property type="entry name" value="gp5 N-terminal domain-like"/>
    <property type="match status" value="1"/>
</dbReference>
<dbReference type="NCBIfam" id="TIGR01646">
    <property type="entry name" value="vgr_GE"/>
    <property type="match status" value="1"/>
</dbReference>
<proteinExistence type="predicted"/>
<dbReference type="OrthoDB" id="9762420at2"/>
<dbReference type="Gene3D" id="2.40.50.230">
    <property type="entry name" value="Gp5 N-terminal domain"/>
    <property type="match status" value="1"/>
</dbReference>
<dbReference type="EMBL" id="NTFS01000180">
    <property type="protein sequence ID" value="PAX53007.1"/>
    <property type="molecule type" value="Genomic_DNA"/>
</dbReference>
<accession>A0A2A2TGS5</accession>
<dbReference type="InterPro" id="IPR037026">
    <property type="entry name" value="Vgr_OB-fold_dom_sf"/>
</dbReference>
<organism evidence="2 3">
    <name type="scientific">Brunnivagina elsteri CCALA 953</name>
    <dbReference type="NCBI Taxonomy" id="987040"/>
    <lineage>
        <taxon>Bacteria</taxon>
        <taxon>Bacillati</taxon>
        <taxon>Cyanobacteriota</taxon>
        <taxon>Cyanophyceae</taxon>
        <taxon>Nostocales</taxon>
        <taxon>Calotrichaceae</taxon>
        <taxon>Brunnivagina</taxon>
    </lineage>
</organism>
<evidence type="ECO:0000313" key="3">
    <source>
        <dbReference type="Proteomes" id="UP000218238"/>
    </source>
</evidence>
<dbReference type="AlphaFoldDB" id="A0A2A2TGS5"/>
<dbReference type="InterPro" id="IPR006531">
    <property type="entry name" value="Gp5/Vgr_OB"/>
</dbReference>
<reference evidence="2 3" key="1">
    <citation type="submission" date="2017-08" db="EMBL/GenBank/DDBJ databases">
        <title>Draft genome sequence of filamentous cyanobacterium Calothrix elsteri CCALA 953.</title>
        <authorList>
            <person name="Gagunashvili A.N."/>
            <person name="Elster J."/>
            <person name="Andresson O.S."/>
        </authorList>
    </citation>
    <scope>NUCLEOTIDE SEQUENCE [LARGE SCALE GENOMIC DNA]</scope>
    <source>
        <strain evidence="2 3">CCALA 953</strain>
    </source>
</reference>